<dbReference type="PATRIC" id="fig|42256.3.peg.2274"/>
<dbReference type="AlphaFoldDB" id="A0A023X5P7"/>
<evidence type="ECO:0000313" key="10">
    <source>
        <dbReference type="EMBL" id="MDX5894919.1"/>
    </source>
</evidence>
<dbReference type="EMBL" id="JAWXXX010000001">
    <property type="protein sequence ID" value="MDX5894919.1"/>
    <property type="molecule type" value="Genomic_DNA"/>
</dbReference>
<dbReference type="GO" id="GO:0022857">
    <property type="term" value="F:transmembrane transporter activity"/>
    <property type="evidence" value="ECO:0007669"/>
    <property type="project" value="InterPro"/>
</dbReference>
<protein>
    <submittedName>
        <fullName evidence="9">Membrane transporter of cations and cationic drugs</fullName>
    </submittedName>
    <submittedName>
        <fullName evidence="10">Multidrug efflux SMR transporter</fullName>
    </submittedName>
</protein>
<keyword evidence="11" id="KW-1185">Reference proteome</keyword>
<accession>A0A023X5P7</accession>
<dbReference type="FunFam" id="1.10.3730.20:FF:000001">
    <property type="entry name" value="Quaternary ammonium compound resistance transporter SugE"/>
    <property type="match status" value="1"/>
</dbReference>
<dbReference type="InterPro" id="IPR037185">
    <property type="entry name" value="EmrE-like"/>
</dbReference>
<keyword evidence="4 7" id="KW-0812">Transmembrane</keyword>
<feature type="transmembrane region" description="Helical" evidence="8">
    <location>
        <begin position="84"/>
        <end position="103"/>
    </location>
</feature>
<evidence type="ECO:0000256" key="3">
    <source>
        <dbReference type="ARBA" id="ARBA00022475"/>
    </source>
</evidence>
<evidence type="ECO:0000313" key="11">
    <source>
        <dbReference type="Proteomes" id="UP000025229"/>
    </source>
</evidence>
<evidence type="ECO:0000256" key="1">
    <source>
        <dbReference type="ARBA" id="ARBA00004651"/>
    </source>
</evidence>
<dbReference type="InterPro" id="IPR045324">
    <property type="entry name" value="Small_multidrug_res"/>
</dbReference>
<dbReference type="GO" id="GO:0005886">
    <property type="term" value="C:plasma membrane"/>
    <property type="evidence" value="ECO:0007669"/>
    <property type="project" value="UniProtKB-SubCell"/>
</dbReference>
<sequence>MVWLVLVAAGLFEIGMVMGLNFSEGFTKLWPSVLMLVSGGISFYLLSLAMQGIPVGTAYAVWTGIGAAGAVTLGILFLDEPANLLRVLGIVLVIGGVVALRFAEGG</sequence>
<dbReference type="Proteomes" id="UP001281130">
    <property type="component" value="Unassembled WGS sequence"/>
</dbReference>
<reference evidence="10" key="2">
    <citation type="submission" date="2023-11" db="EMBL/GenBank/DDBJ databases">
        <title>MicrobeMod: A computational toolkit for identifying prokaryotic methylation and restriction-modification with nanopore sequencing.</title>
        <authorList>
            <person name="Crits-Christoph A."/>
            <person name="Kang S.C."/>
            <person name="Lee H."/>
            <person name="Ostrov N."/>
        </authorList>
    </citation>
    <scope>NUCLEOTIDE SEQUENCE</scope>
    <source>
        <strain evidence="10">ATCC 51242</strain>
    </source>
</reference>
<evidence type="ECO:0000313" key="9">
    <source>
        <dbReference type="EMBL" id="AHY47516.1"/>
    </source>
</evidence>
<dbReference type="OrthoDB" id="21828at2"/>
<dbReference type="Gene3D" id="1.10.3730.20">
    <property type="match status" value="1"/>
</dbReference>
<dbReference type="HOGENOM" id="CLU_133067_1_3_11"/>
<evidence type="ECO:0000256" key="2">
    <source>
        <dbReference type="ARBA" id="ARBA00022448"/>
    </source>
</evidence>
<dbReference type="STRING" id="42256.RradSPS_2233"/>
<evidence type="ECO:0000256" key="6">
    <source>
        <dbReference type="ARBA" id="ARBA00023136"/>
    </source>
</evidence>
<dbReference type="RefSeq" id="WP_038682739.1">
    <property type="nucleotide sequence ID" value="NZ_CP007514.1"/>
</dbReference>
<dbReference type="KEGG" id="rrd:RradSPS_2233"/>
<dbReference type="EMBL" id="CP007514">
    <property type="protein sequence ID" value="AHY47516.1"/>
    <property type="molecule type" value="Genomic_DNA"/>
</dbReference>
<evidence type="ECO:0000256" key="4">
    <source>
        <dbReference type="ARBA" id="ARBA00022692"/>
    </source>
</evidence>
<dbReference type="Pfam" id="PF00893">
    <property type="entry name" value="Multi_Drug_Res"/>
    <property type="match status" value="1"/>
</dbReference>
<keyword evidence="3" id="KW-1003">Cell membrane</keyword>
<name>A0A023X5P7_RUBRA</name>
<dbReference type="PANTHER" id="PTHR30561">
    <property type="entry name" value="SMR FAMILY PROTON-DEPENDENT DRUG EFFLUX TRANSPORTER SUGE"/>
    <property type="match status" value="1"/>
</dbReference>
<feature type="transmembrane region" description="Helical" evidence="8">
    <location>
        <begin position="29"/>
        <end position="47"/>
    </location>
</feature>
<dbReference type="PANTHER" id="PTHR30561:SF0">
    <property type="entry name" value="GUANIDINIUM EXPORTER"/>
    <property type="match status" value="1"/>
</dbReference>
<dbReference type="InterPro" id="IPR000390">
    <property type="entry name" value="Small_drug/metabolite_transptr"/>
</dbReference>
<dbReference type="eggNOG" id="COG2076">
    <property type="taxonomic scope" value="Bacteria"/>
</dbReference>
<keyword evidence="5 8" id="KW-1133">Transmembrane helix</keyword>
<evidence type="ECO:0000256" key="7">
    <source>
        <dbReference type="RuleBase" id="RU003942"/>
    </source>
</evidence>
<evidence type="ECO:0000256" key="8">
    <source>
        <dbReference type="SAM" id="Phobius"/>
    </source>
</evidence>
<comment type="subcellular location">
    <subcellularLocation>
        <location evidence="1 7">Cell membrane</location>
        <topology evidence="1 7">Multi-pass membrane protein</topology>
    </subcellularLocation>
</comment>
<gene>
    <name evidence="9" type="ORF">RradSPS_2233</name>
    <name evidence="10" type="ORF">SIL72_12900</name>
</gene>
<feature type="transmembrane region" description="Helical" evidence="8">
    <location>
        <begin position="59"/>
        <end position="78"/>
    </location>
</feature>
<keyword evidence="2" id="KW-0813">Transport</keyword>
<comment type="similarity">
    <text evidence="7">Belongs to the drug/metabolite transporter (DMT) superfamily. Small multidrug resistance (SMR) (TC 2.A.7.1) family.</text>
</comment>
<dbReference type="SUPFAM" id="SSF103481">
    <property type="entry name" value="Multidrug resistance efflux transporter EmrE"/>
    <property type="match status" value="1"/>
</dbReference>
<keyword evidence="6 8" id="KW-0472">Membrane</keyword>
<organism evidence="9 11">
    <name type="scientific">Rubrobacter radiotolerans</name>
    <name type="common">Arthrobacter radiotolerans</name>
    <dbReference type="NCBI Taxonomy" id="42256"/>
    <lineage>
        <taxon>Bacteria</taxon>
        <taxon>Bacillati</taxon>
        <taxon>Actinomycetota</taxon>
        <taxon>Rubrobacteria</taxon>
        <taxon>Rubrobacterales</taxon>
        <taxon>Rubrobacteraceae</taxon>
        <taxon>Rubrobacter</taxon>
    </lineage>
</organism>
<dbReference type="Proteomes" id="UP000025229">
    <property type="component" value="Chromosome"/>
</dbReference>
<evidence type="ECO:0000256" key="5">
    <source>
        <dbReference type="ARBA" id="ARBA00022989"/>
    </source>
</evidence>
<proteinExistence type="inferred from homology"/>
<reference evidence="9 11" key="1">
    <citation type="submission" date="2014-03" db="EMBL/GenBank/DDBJ databases">
        <title>Complete genome sequence of the Radio-Resistant Rubrobacter radiotolerans RSPS-4.</title>
        <authorList>
            <person name="Egas C.C."/>
            <person name="Barroso C.C."/>
            <person name="Froufe H.J.C."/>
            <person name="Pacheco J.J."/>
            <person name="Albuquerque L.L."/>
            <person name="da Costa M.M.S."/>
        </authorList>
    </citation>
    <scope>NUCLEOTIDE SEQUENCE [LARGE SCALE GENOMIC DNA]</scope>
    <source>
        <strain evidence="9 11">RSPS-4</strain>
    </source>
</reference>